<feature type="compositionally biased region" description="Basic and acidic residues" evidence="1">
    <location>
        <begin position="332"/>
        <end position="351"/>
    </location>
</feature>
<dbReference type="AlphaFoldDB" id="D2VSP8"/>
<feature type="region of interest" description="Disordered" evidence="1">
    <location>
        <begin position="326"/>
        <end position="351"/>
    </location>
</feature>
<gene>
    <name evidence="2" type="ORF">NAEGRDRAFT_59118</name>
</gene>
<dbReference type="VEuPathDB" id="AmoebaDB:NAEGRDRAFT_59118"/>
<dbReference type="InParanoid" id="D2VSP8"/>
<feature type="region of interest" description="Disordered" evidence="1">
    <location>
        <begin position="107"/>
        <end position="167"/>
    </location>
</feature>
<evidence type="ECO:0000256" key="1">
    <source>
        <dbReference type="SAM" id="MobiDB-lite"/>
    </source>
</evidence>
<feature type="compositionally biased region" description="Polar residues" evidence="1">
    <location>
        <begin position="134"/>
        <end position="148"/>
    </location>
</feature>
<dbReference type="GeneID" id="8860048"/>
<organism evidence="3">
    <name type="scientific">Naegleria gruberi</name>
    <name type="common">Amoeba</name>
    <dbReference type="NCBI Taxonomy" id="5762"/>
    <lineage>
        <taxon>Eukaryota</taxon>
        <taxon>Discoba</taxon>
        <taxon>Heterolobosea</taxon>
        <taxon>Tetramitia</taxon>
        <taxon>Eutetramitia</taxon>
        <taxon>Vahlkampfiidae</taxon>
        <taxon>Naegleria</taxon>
    </lineage>
</organism>
<sequence length="419" mass="46567">MTHSFMPHLSEKPLPPTFFLMNPTNNPTNTSITSSPFKPESVLNSVGAQAYTNPFSQPFQIVKQPITNNTAPAAIQSISTMDNSIKTMPLTSIHQKKLMKTNELIRAKQSNLSDSSSSSSSGDEMCPSEIKPIQTFQNISNITTTRKNSAVGEEQKPKRSTPSKNTSSIPILSFSNYWKGEIPSHSFVCKEGFLLNDSKKAPPDTSHNLTIRDSLHISSQAFNRCTCKLKLKDGSADGVIVSSEAFKPNNMNNLTTFECTVTIPQKITTLKGSSSSRIGYIEIYNQDDECIAVSSFFWIRSRSRLQLDKDTKRKLYIEPGTVVTSTSSSVESQKRKRDDEDNDSDKKVKIETDQTTVVSHGDAMMTTPIPVNNTLPPISSFAPVSEPMQFMFSEIMKLKEIVSNQQLEIAKLKEMLNQQ</sequence>
<proteinExistence type="predicted"/>
<reference evidence="2 3" key="1">
    <citation type="journal article" date="2010" name="Cell">
        <title>The genome of Naegleria gruberi illuminates early eukaryotic versatility.</title>
        <authorList>
            <person name="Fritz-Laylin L.K."/>
            <person name="Prochnik S.E."/>
            <person name="Ginger M.L."/>
            <person name="Dacks J.B."/>
            <person name="Carpenter M.L."/>
            <person name="Field M.C."/>
            <person name="Kuo A."/>
            <person name="Paredez A."/>
            <person name="Chapman J."/>
            <person name="Pham J."/>
            <person name="Shu S."/>
            <person name="Neupane R."/>
            <person name="Cipriano M."/>
            <person name="Mancuso J."/>
            <person name="Tu H."/>
            <person name="Salamov A."/>
            <person name="Lindquist E."/>
            <person name="Shapiro H."/>
            <person name="Lucas S."/>
            <person name="Grigoriev I.V."/>
            <person name="Cande W.Z."/>
            <person name="Fulton C."/>
            <person name="Rokhsar D.S."/>
            <person name="Dawson S.C."/>
        </authorList>
    </citation>
    <scope>NUCLEOTIDE SEQUENCE [LARGE SCALE GENOMIC DNA]</scope>
    <source>
        <strain evidence="2 3">NEG-M</strain>
    </source>
</reference>
<name>D2VSP8_NAEGR</name>
<dbReference type="RefSeq" id="XP_002672973.1">
    <property type="nucleotide sequence ID" value="XM_002672927.1"/>
</dbReference>
<dbReference type="Proteomes" id="UP000006671">
    <property type="component" value="Unassembled WGS sequence"/>
</dbReference>
<dbReference type="KEGG" id="ngr:NAEGRDRAFT_59118"/>
<accession>D2VSP8</accession>
<dbReference type="OrthoDB" id="10487363at2759"/>
<dbReference type="EMBL" id="GG738894">
    <property type="protein sequence ID" value="EFC40229.1"/>
    <property type="molecule type" value="Genomic_DNA"/>
</dbReference>
<keyword evidence="3" id="KW-1185">Reference proteome</keyword>
<evidence type="ECO:0000313" key="3">
    <source>
        <dbReference type="Proteomes" id="UP000006671"/>
    </source>
</evidence>
<feature type="compositionally biased region" description="Low complexity" evidence="1">
    <location>
        <begin position="110"/>
        <end position="121"/>
    </location>
</feature>
<evidence type="ECO:0000313" key="2">
    <source>
        <dbReference type="EMBL" id="EFC40229.1"/>
    </source>
</evidence>
<protein>
    <submittedName>
        <fullName evidence="2">Predicted protein</fullName>
    </submittedName>
</protein>